<dbReference type="InterPro" id="IPR045031">
    <property type="entry name" value="DHP_synth-like"/>
</dbReference>
<dbReference type="GO" id="GO:0046656">
    <property type="term" value="P:folic acid biosynthetic process"/>
    <property type="evidence" value="ECO:0007669"/>
    <property type="project" value="UniProtKB-KW"/>
</dbReference>
<dbReference type="Gene3D" id="3.20.20.20">
    <property type="entry name" value="Dihydropteroate synthase-like"/>
    <property type="match status" value="1"/>
</dbReference>
<comment type="catalytic activity">
    <reaction evidence="1">
        <text>(7,8-dihydropterin-6-yl)methyl diphosphate + 4-aminobenzoate = 7,8-dihydropteroate + diphosphate</text>
        <dbReference type="Rhea" id="RHEA:19949"/>
        <dbReference type="ChEBI" id="CHEBI:17836"/>
        <dbReference type="ChEBI" id="CHEBI:17839"/>
        <dbReference type="ChEBI" id="CHEBI:33019"/>
        <dbReference type="ChEBI" id="CHEBI:72950"/>
        <dbReference type="EC" id="2.5.1.15"/>
    </reaction>
</comment>
<evidence type="ECO:0000313" key="12">
    <source>
        <dbReference type="Proteomes" id="UP000204551"/>
    </source>
</evidence>
<gene>
    <name evidence="11" type="primary">folP</name>
    <name evidence="11" type="ORF">AREALGSMS7_02944</name>
</gene>
<dbReference type="eggNOG" id="COG0294">
    <property type="taxonomic scope" value="Bacteria"/>
</dbReference>
<dbReference type="SUPFAM" id="SSF51717">
    <property type="entry name" value="Dihydropteroate synthetase-like"/>
    <property type="match status" value="1"/>
</dbReference>
<organism evidence="11 12">
    <name type="scientific">Arenibacter algicola</name>
    <dbReference type="NCBI Taxonomy" id="616991"/>
    <lineage>
        <taxon>Bacteria</taxon>
        <taxon>Pseudomonadati</taxon>
        <taxon>Bacteroidota</taxon>
        <taxon>Flavobacteriia</taxon>
        <taxon>Flavobacteriales</taxon>
        <taxon>Flavobacteriaceae</taxon>
        <taxon>Arenibacter</taxon>
    </lineage>
</organism>
<dbReference type="GO" id="GO:0005829">
    <property type="term" value="C:cytosol"/>
    <property type="evidence" value="ECO:0007669"/>
    <property type="project" value="TreeGrafter"/>
</dbReference>
<evidence type="ECO:0000256" key="1">
    <source>
        <dbReference type="ARBA" id="ARBA00000012"/>
    </source>
</evidence>
<dbReference type="EMBL" id="CP022515">
    <property type="protein sequence ID" value="ASO06377.1"/>
    <property type="molecule type" value="Genomic_DNA"/>
</dbReference>
<keyword evidence="6 9" id="KW-0479">Metal-binding</keyword>
<protein>
    <recommendedName>
        <fullName evidence="4 9">Dihydropteroate synthase</fullName>
        <shortName evidence="9">DHPS</shortName>
        <ecNumber evidence="4 9">2.5.1.15</ecNumber>
    </recommendedName>
    <alternativeName>
        <fullName evidence="9">Dihydropteroate pyrophosphorylase</fullName>
    </alternativeName>
</protein>
<dbReference type="InterPro" id="IPR006390">
    <property type="entry name" value="DHP_synth_dom"/>
</dbReference>
<dbReference type="Proteomes" id="UP000204551">
    <property type="component" value="Chromosome"/>
</dbReference>
<dbReference type="STRING" id="616991.GCA_000733925_01315"/>
<dbReference type="UniPathway" id="UPA00077">
    <property type="reaction ID" value="UER00156"/>
</dbReference>
<dbReference type="NCBIfam" id="TIGR01496">
    <property type="entry name" value="DHPS"/>
    <property type="match status" value="1"/>
</dbReference>
<dbReference type="GO" id="GO:0004156">
    <property type="term" value="F:dihydropteroate synthase activity"/>
    <property type="evidence" value="ECO:0007669"/>
    <property type="project" value="UniProtKB-EC"/>
</dbReference>
<dbReference type="GO" id="GO:0046654">
    <property type="term" value="P:tetrahydrofolate biosynthetic process"/>
    <property type="evidence" value="ECO:0007669"/>
    <property type="project" value="UniProtKB-UniPathway"/>
</dbReference>
<keyword evidence="5 9" id="KW-0808">Transferase</keyword>
<evidence type="ECO:0000256" key="7">
    <source>
        <dbReference type="ARBA" id="ARBA00022842"/>
    </source>
</evidence>
<dbReference type="GO" id="GO:0046872">
    <property type="term" value="F:metal ion binding"/>
    <property type="evidence" value="ECO:0007669"/>
    <property type="project" value="UniProtKB-KW"/>
</dbReference>
<dbReference type="Pfam" id="PF00809">
    <property type="entry name" value="Pterin_bind"/>
    <property type="match status" value="1"/>
</dbReference>
<dbReference type="AlphaFoldDB" id="A0A221UYE1"/>
<reference evidence="11 12" key="1">
    <citation type="submission" date="2017-07" db="EMBL/GenBank/DDBJ databases">
        <title>Genome Sequence of Arenibacter algicola Strain SMS7 Isolated from a culture of the Diatom Skeletonema marinoi.</title>
        <authorList>
            <person name="Topel M."/>
            <person name="Pinder M.I.M."/>
            <person name="Johansson O.N."/>
            <person name="Kourtchenko O."/>
            <person name="Godhe A."/>
            <person name="Clarke A.K."/>
        </authorList>
    </citation>
    <scope>NUCLEOTIDE SEQUENCE [LARGE SCALE GENOMIC DNA]</scope>
    <source>
        <strain evidence="11 12">SMS7</strain>
    </source>
</reference>
<comment type="similarity">
    <text evidence="9">Belongs to the DHPS family.</text>
</comment>
<dbReference type="PANTHER" id="PTHR20941">
    <property type="entry name" value="FOLATE SYNTHESIS PROTEINS"/>
    <property type="match status" value="1"/>
</dbReference>
<comment type="function">
    <text evidence="9">Catalyzes the condensation of para-aminobenzoate (pABA) with 6-hydroxymethyl-7,8-dihydropterin diphosphate (DHPt-PP) to form 7,8-dihydropteroate (H2Pte), the immediate precursor of folate derivatives.</text>
</comment>
<dbReference type="EC" id="2.5.1.15" evidence="4 9"/>
<name>A0A221UYE1_9FLAO</name>
<dbReference type="PROSITE" id="PS00792">
    <property type="entry name" value="DHPS_1"/>
    <property type="match status" value="1"/>
</dbReference>
<dbReference type="RefSeq" id="WP_093978875.1">
    <property type="nucleotide sequence ID" value="NZ_CP022515.1"/>
</dbReference>
<evidence type="ECO:0000256" key="2">
    <source>
        <dbReference type="ARBA" id="ARBA00001946"/>
    </source>
</evidence>
<accession>A0A221UYE1</accession>
<dbReference type="InterPro" id="IPR011005">
    <property type="entry name" value="Dihydropteroate_synth-like_sf"/>
</dbReference>
<dbReference type="InterPro" id="IPR000489">
    <property type="entry name" value="Pterin-binding_dom"/>
</dbReference>
<evidence type="ECO:0000259" key="10">
    <source>
        <dbReference type="PROSITE" id="PS50972"/>
    </source>
</evidence>
<evidence type="ECO:0000256" key="3">
    <source>
        <dbReference type="ARBA" id="ARBA00004763"/>
    </source>
</evidence>
<evidence type="ECO:0000256" key="4">
    <source>
        <dbReference type="ARBA" id="ARBA00012458"/>
    </source>
</evidence>
<sequence>MTINCKGNLLDLSTPKVMGIINITPDSFYDGGKYKDETEIIAQVEIMLANGASFIDIGAYSSRPGAEYVDESEELARIIPIVKLLLKTFPNVLISIDTFRSRVADECLALGAAIINDISAGNLDPKMMEIVGKHRAPYIMMHMKGTPSTMQAMSNYENLLGEILYYFSEKVALARAAGINDIIIDPGFGFAKTLEQNYEVLKKFNLLHAMDLPILTGISRKSMIYRLLETNPKNALNGSTALHMYALIKGSQILRVHDVKEAMECIQLFNAINGSVDHL</sequence>
<evidence type="ECO:0000256" key="8">
    <source>
        <dbReference type="ARBA" id="ARBA00022909"/>
    </source>
</evidence>
<comment type="cofactor">
    <cofactor evidence="2 9">
        <name>Mg(2+)</name>
        <dbReference type="ChEBI" id="CHEBI:18420"/>
    </cofactor>
</comment>
<keyword evidence="7 9" id="KW-0460">Magnesium</keyword>
<feature type="domain" description="Pterin-binding" evidence="10">
    <location>
        <begin position="15"/>
        <end position="267"/>
    </location>
</feature>
<evidence type="ECO:0000256" key="5">
    <source>
        <dbReference type="ARBA" id="ARBA00022679"/>
    </source>
</evidence>
<dbReference type="PANTHER" id="PTHR20941:SF1">
    <property type="entry name" value="FOLIC ACID SYNTHESIS PROTEIN FOL1"/>
    <property type="match status" value="1"/>
</dbReference>
<evidence type="ECO:0000313" key="11">
    <source>
        <dbReference type="EMBL" id="ASO06377.1"/>
    </source>
</evidence>
<keyword evidence="8 9" id="KW-0289">Folate biosynthesis</keyword>
<proteinExistence type="inferred from homology"/>
<dbReference type="CDD" id="cd00739">
    <property type="entry name" value="DHPS"/>
    <property type="match status" value="1"/>
</dbReference>
<dbReference type="PROSITE" id="PS50972">
    <property type="entry name" value="PTERIN_BINDING"/>
    <property type="match status" value="1"/>
</dbReference>
<dbReference type="KEGG" id="aalg:AREALGSMS7_02944"/>
<evidence type="ECO:0000256" key="9">
    <source>
        <dbReference type="RuleBase" id="RU361205"/>
    </source>
</evidence>
<evidence type="ECO:0000256" key="6">
    <source>
        <dbReference type="ARBA" id="ARBA00022723"/>
    </source>
</evidence>
<comment type="pathway">
    <text evidence="3 9">Cofactor biosynthesis; tetrahydrofolate biosynthesis; 7,8-dihydrofolate from 2-amino-4-hydroxy-6-hydroxymethyl-7,8-dihydropteridine diphosphate and 4-aminobenzoate: step 1/2.</text>
</comment>